<proteinExistence type="inferred from homology"/>
<dbReference type="Gene3D" id="2.40.110.10">
    <property type="entry name" value="Butyryl-CoA Dehydrogenase, subunit A, domain 2"/>
    <property type="match status" value="1"/>
</dbReference>
<keyword evidence="6" id="KW-1185">Reference proteome</keyword>
<dbReference type="InterPro" id="IPR046373">
    <property type="entry name" value="Acyl-CoA_Oxase/DH_mid-dom_sf"/>
</dbReference>
<dbReference type="InterPro" id="IPR036250">
    <property type="entry name" value="AcylCo_DH-like_C"/>
</dbReference>
<dbReference type="InterPro" id="IPR013107">
    <property type="entry name" value="Acyl-CoA_DH_C"/>
</dbReference>
<evidence type="ECO:0000256" key="1">
    <source>
        <dbReference type="ARBA" id="ARBA00023002"/>
    </source>
</evidence>
<dbReference type="Proteomes" id="UP000662818">
    <property type="component" value="Chromosome"/>
</dbReference>
<dbReference type="InterPro" id="IPR009100">
    <property type="entry name" value="AcylCoA_DH/oxidase_NM_dom_sf"/>
</dbReference>
<evidence type="ECO:0000313" key="6">
    <source>
        <dbReference type="Proteomes" id="UP000662818"/>
    </source>
</evidence>
<dbReference type="PANTHER" id="PTHR48083:SF19">
    <property type="entry name" value="FLAVIN-DEPENDENT MONOOXYGENASE, OXYGENASE SUBUNIT HSAA"/>
    <property type="match status" value="1"/>
</dbReference>
<feature type="domain" description="Acyl-CoA dehydrogenase C-terminal" evidence="4">
    <location>
        <begin position="250"/>
        <end position="387"/>
    </location>
</feature>
<comment type="similarity">
    <text evidence="2">Belongs to the HpaH/HsaA monooxygenase family.</text>
</comment>
<dbReference type="GO" id="GO:0004497">
    <property type="term" value="F:monooxygenase activity"/>
    <property type="evidence" value="ECO:0007669"/>
    <property type="project" value="UniProtKB-KW"/>
</dbReference>
<gene>
    <name evidence="5" type="ORF">CFH99_05990</name>
</gene>
<evidence type="ECO:0000259" key="3">
    <source>
        <dbReference type="Pfam" id="PF02771"/>
    </source>
</evidence>
<dbReference type="InterPro" id="IPR037069">
    <property type="entry name" value="AcylCoA_DH/ox_N_sf"/>
</dbReference>
<protein>
    <submittedName>
        <fullName evidence="5">Monooxygenase</fullName>
    </submittedName>
</protein>
<dbReference type="PANTHER" id="PTHR48083">
    <property type="entry name" value="MEDIUM-CHAIN SPECIFIC ACYL-COA DEHYDROGENASE, MITOCHONDRIAL-RELATED"/>
    <property type="match status" value="1"/>
</dbReference>
<dbReference type="EMBL" id="CP022295">
    <property type="protein sequence ID" value="QSR25171.1"/>
    <property type="molecule type" value="Genomic_DNA"/>
</dbReference>
<dbReference type="SUPFAM" id="SSF47203">
    <property type="entry name" value="Acyl-CoA dehydrogenase C-terminal domain-like"/>
    <property type="match status" value="1"/>
</dbReference>
<name>A0ABX7PH88_9ACTN</name>
<evidence type="ECO:0000259" key="4">
    <source>
        <dbReference type="Pfam" id="PF08028"/>
    </source>
</evidence>
<dbReference type="InterPro" id="IPR013786">
    <property type="entry name" value="AcylCoA_DH/ox_N"/>
</dbReference>
<keyword evidence="1" id="KW-0560">Oxidoreductase</keyword>
<dbReference type="PIRSF" id="PIRSF016578">
    <property type="entry name" value="HsaA"/>
    <property type="match status" value="1"/>
</dbReference>
<accession>A0ABX7PH88</accession>
<dbReference type="RefSeq" id="WP_207009291.1">
    <property type="nucleotide sequence ID" value="NZ_CP022295.1"/>
</dbReference>
<dbReference type="Gene3D" id="1.10.540.10">
    <property type="entry name" value="Acyl-CoA dehydrogenase/oxidase, N-terminal domain"/>
    <property type="match status" value="1"/>
</dbReference>
<dbReference type="Gene3D" id="1.20.140.10">
    <property type="entry name" value="Butyryl-CoA Dehydrogenase, subunit A, domain 3"/>
    <property type="match status" value="1"/>
</dbReference>
<dbReference type="Pfam" id="PF02771">
    <property type="entry name" value="Acyl-CoA_dh_N"/>
    <property type="match status" value="1"/>
</dbReference>
<dbReference type="Pfam" id="PF08028">
    <property type="entry name" value="Acyl-CoA_dh_2"/>
    <property type="match status" value="1"/>
</dbReference>
<dbReference type="SUPFAM" id="SSF56645">
    <property type="entry name" value="Acyl-CoA dehydrogenase NM domain-like"/>
    <property type="match status" value="1"/>
</dbReference>
<evidence type="ECO:0000256" key="2">
    <source>
        <dbReference type="ARBA" id="ARBA00049661"/>
    </source>
</evidence>
<organism evidence="5 6">
    <name type="scientific">Nocardioides aromaticivorans</name>
    <dbReference type="NCBI Taxonomy" id="200618"/>
    <lineage>
        <taxon>Bacteria</taxon>
        <taxon>Bacillati</taxon>
        <taxon>Actinomycetota</taxon>
        <taxon>Actinomycetes</taxon>
        <taxon>Propionibacteriales</taxon>
        <taxon>Nocardioidaceae</taxon>
        <taxon>Nocardioides</taxon>
    </lineage>
</organism>
<keyword evidence="5" id="KW-0503">Monooxygenase</keyword>
<feature type="domain" description="Acyl-CoA dehydrogenase/oxidase N-terminal" evidence="3">
    <location>
        <begin position="34"/>
        <end position="118"/>
    </location>
</feature>
<reference evidence="5 6" key="1">
    <citation type="submission" date="2017-06" db="EMBL/GenBank/DDBJ databases">
        <title>Complete Genome Sequence of the Soil Carbazole-Degrading Bacterium Nocardioides aromaticivorans IC177.</title>
        <authorList>
            <person name="Vejarano F."/>
            <person name="Suzuki-Minakuchi C."/>
            <person name="Ohtsubo Y."/>
            <person name="Tsuda M."/>
            <person name="Okada K."/>
            <person name="Nojiri H."/>
        </authorList>
    </citation>
    <scope>NUCLEOTIDE SEQUENCE [LARGE SCALE GENOMIC DNA]</scope>
    <source>
        <strain evidence="5 6">IC177</strain>
    </source>
</reference>
<evidence type="ECO:0000313" key="5">
    <source>
        <dbReference type="EMBL" id="QSR25171.1"/>
    </source>
</evidence>
<dbReference type="InterPro" id="IPR050741">
    <property type="entry name" value="Acyl-CoA_dehydrogenase"/>
</dbReference>
<sequence>MSITETRSLLEELRASYGPVFEEIGLGTLQRELDDVLPDQEVRRLKERGFGALRVPTRYGGRGASIPELTQLWIDLAAADSNLPQALRGHAALVEDRLWQHARGRDQRVWFDRFVDGEIAGNAWSEVGATAIDSQQTVLTAQPDGSFRLTGSKFYTTGTIYAEWADVYARIVRESAEGTGLGQEPEFAIAIVDTREPEVTVTDDWDGFGQRGTGSGTTTFDGAIVAAADVLPFGERFPYQTALYQLNLLAVLAGIGRAAVDDFVEHVRNRERNYSHANAARVRDDPQVLARIGEASAAVYAAEAAALRVAHAVQEVADLAAVAADVPEQVAAANERAEIESSAAQVVVTDLVLRLTSDLFDTLGASGTAIAKGLDRHWRNARTVSSHNPRILKARVVGGHLVNGTPPPYAWAIGRTAR</sequence>